<gene>
    <name evidence="2" type="ORF">LTR82_017316</name>
</gene>
<dbReference type="Proteomes" id="UP001168146">
    <property type="component" value="Unassembled WGS sequence"/>
</dbReference>
<proteinExistence type="predicted"/>
<evidence type="ECO:0000313" key="2">
    <source>
        <dbReference type="EMBL" id="KAK0304141.1"/>
    </source>
</evidence>
<sequence>MASAADGWETAYASNGVGNAQESAVPQPHRRHPQKFPARNNPVTRIGTNGKFAPLTVQTNSSGHAVTLSAGALGLNRRDYLPTNSDWFNFTGIDGLKVTAHVVNGTMSTYGDALRLYAGYFADSAQSGTVFGLSDSWIYQVCNSTNLTPLFSGRITVEQSTPGFDFEDLAAPDCASDLKVAQPKLQTTTGLTGRATTNTHAASSATKSYTTADLSTTESISSTTGSDVGLYTTAATSST</sequence>
<organism evidence="2 3">
    <name type="scientific">Friedmanniomyces endolithicus</name>
    <dbReference type="NCBI Taxonomy" id="329885"/>
    <lineage>
        <taxon>Eukaryota</taxon>
        <taxon>Fungi</taxon>
        <taxon>Dikarya</taxon>
        <taxon>Ascomycota</taxon>
        <taxon>Pezizomycotina</taxon>
        <taxon>Dothideomycetes</taxon>
        <taxon>Dothideomycetidae</taxon>
        <taxon>Mycosphaerellales</taxon>
        <taxon>Teratosphaeriaceae</taxon>
        <taxon>Friedmanniomyces</taxon>
    </lineage>
</organism>
<reference evidence="2" key="1">
    <citation type="submission" date="2021-12" db="EMBL/GenBank/DDBJ databases">
        <title>Black yeast isolated from Biological Soil Crust.</title>
        <authorList>
            <person name="Kurbessoian T."/>
        </authorList>
    </citation>
    <scope>NUCLEOTIDE SEQUENCE</scope>
    <source>
        <strain evidence="2">CCFEE 5208</strain>
    </source>
</reference>
<dbReference type="EMBL" id="JASUXU010000134">
    <property type="protein sequence ID" value="KAK0304141.1"/>
    <property type="molecule type" value="Genomic_DNA"/>
</dbReference>
<name>A0AAN6F4G4_9PEZI</name>
<feature type="region of interest" description="Disordered" evidence="1">
    <location>
        <begin position="13"/>
        <end position="43"/>
    </location>
</feature>
<evidence type="ECO:0000313" key="3">
    <source>
        <dbReference type="Proteomes" id="UP001168146"/>
    </source>
</evidence>
<accession>A0AAN6F4G4</accession>
<evidence type="ECO:0000256" key="1">
    <source>
        <dbReference type="SAM" id="MobiDB-lite"/>
    </source>
</evidence>
<comment type="caution">
    <text evidence="2">The sequence shown here is derived from an EMBL/GenBank/DDBJ whole genome shotgun (WGS) entry which is preliminary data.</text>
</comment>
<feature type="compositionally biased region" description="Polar residues" evidence="1">
    <location>
        <begin position="13"/>
        <end position="24"/>
    </location>
</feature>
<protein>
    <submittedName>
        <fullName evidence="2">Uncharacterized protein</fullName>
    </submittedName>
</protein>
<dbReference type="AlphaFoldDB" id="A0AAN6F4G4"/>